<dbReference type="InterPro" id="IPR036388">
    <property type="entry name" value="WH-like_DNA-bd_sf"/>
</dbReference>
<evidence type="ECO:0008006" key="9">
    <source>
        <dbReference type="Google" id="ProtNLM"/>
    </source>
</evidence>
<dbReference type="InterPro" id="IPR039425">
    <property type="entry name" value="RNA_pol_sigma-70-like"/>
</dbReference>
<comment type="caution">
    <text evidence="7">The sequence shown here is derived from an EMBL/GenBank/DDBJ whole genome shotgun (WGS) entry which is preliminary data.</text>
</comment>
<evidence type="ECO:0000256" key="1">
    <source>
        <dbReference type="ARBA" id="ARBA00010641"/>
    </source>
</evidence>
<dbReference type="InterPro" id="IPR013324">
    <property type="entry name" value="RNA_pol_sigma_r3/r4-like"/>
</dbReference>
<dbReference type="SUPFAM" id="SSF88946">
    <property type="entry name" value="Sigma2 domain of RNA polymerase sigma factors"/>
    <property type="match status" value="1"/>
</dbReference>
<evidence type="ECO:0000313" key="7">
    <source>
        <dbReference type="EMBL" id="OQP66183.1"/>
    </source>
</evidence>
<dbReference type="NCBIfam" id="TIGR02985">
    <property type="entry name" value="Sig70_bacteroi1"/>
    <property type="match status" value="1"/>
</dbReference>
<dbReference type="Pfam" id="PF04542">
    <property type="entry name" value="Sigma70_r2"/>
    <property type="match status" value="1"/>
</dbReference>
<dbReference type="InterPro" id="IPR007627">
    <property type="entry name" value="RNA_pol_sigma70_r2"/>
</dbReference>
<keyword evidence="8" id="KW-1185">Reference proteome</keyword>
<dbReference type="InterPro" id="IPR014327">
    <property type="entry name" value="RNA_pol_sigma70_bacteroid"/>
</dbReference>
<gene>
    <name evidence="7" type="ORF">A4R26_13915</name>
</gene>
<dbReference type="InterPro" id="IPR013249">
    <property type="entry name" value="RNA_pol_sigma70_r4_t2"/>
</dbReference>
<dbReference type="EMBL" id="LWBP01000056">
    <property type="protein sequence ID" value="OQP66183.1"/>
    <property type="molecule type" value="Genomic_DNA"/>
</dbReference>
<dbReference type="Gene3D" id="1.10.1740.10">
    <property type="match status" value="1"/>
</dbReference>
<dbReference type="PANTHER" id="PTHR43133:SF46">
    <property type="entry name" value="RNA POLYMERASE SIGMA-70 FACTOR ECF SUBFAMILY"/>
    <property type="match status" value="1"/>
</dbReference>
<dbReference type="PANTHER" id="PTHR43133">
    <property type="entry name" value="RNA POLYMERASE ECF-TYPE SIGMA FACTO"/>
    <property type="match status" value="1"/>
</dbReference>
<evidence type="ECO:0000313" key="8">
    <source>
        <dbReference type="Proteomes" id="UP000192276"/>
    </source>
</evidence>
<dbReference type="InterPro" id="IPR014284">
    <property type="entry name" value="RNA_pol_sigma-70_dom"/>
</dbReference>
<keyword evidence="2" id="KW-0805">Transcription regulation</keyword>
<keyword evidence="4" id="KW-0804">Transcription</keyword>
<feature type="domain" description="RNA polymerase sigma factor 70 region 4 type 2" evidence="6">
    <location>
        <begin position="128"/>
        <end position="175"/>
    </location>
</feature>
<dbReference type="RefSeq" id="WP_081162857.1">
    <property type="nucleotide sequence ID" value="NZ_LWBP01000056.1"/>
</dbReference>
<evidence type="ECO:0000259" key="5">
    <source>
        <dbReference type="Pfam" id="PF04542"/>
    </source>
</evidence>
<organism evidence="7 8">
    <name type="scientific">Niastella populi</name>
    <dbReference type="NCBI Taxonomy" id="550983"/>
    <lineage>
        <taxon>Bacteria</taxon>
        <taxon>Pseudomonadati</taxon>
        <taxon>Bacteroidota</taxon>
        <taxon>Chitinophagia</taxon>
        <taxon>Chitinophagales</taxon>
        <taxon>Chitinophagaceae</taxon>
        <taxon>Niastella</taxon>
    </lineage>
</organism>
<evidence type="ECO:0000256" key="2">
    <source>
        <dbReference type="ARBA" id="ARBA00023015"/>
    </source>
</evidence>
<proteinExistence type="inferred from homology"/>
<dbReference type="NCBIfam" id="TIGR02937">
    <property type="entry name" value="sigma70-ECF"/>
    <property type="match status" value="1"/>
</dbReference>
<dbReference type="GO" id="GO:0016987">
    <property type="term" value="F:sigma factor activity"/>
    <property type="evidence" value="ECO:0007669"/>
    <property type="project" value="UniProtKB-KW"/>
</dbReference>
<evidence type="ECO:0000256" key="3">
    <source>
        <dbReference type="ARBA" id="ARBA00023082"/>
    </source>
</evidence>
<dbReference type="SUPFAM" id="SSF88659">
    <property type="entry name" value="Sigma3 and sigma4 domains of RNA polymerase sigma factors"/>
    <property type="match status" value="1"/>
</dbReference>
<dbReference type="GO" id="GO:0003677">
    <property type="term" value="F:DNA binding"/>
    <property type="evidence" value="ECO:0007669"/>
    <property type="project" value="InterPro"/>
</dbReference>
<evidence type="ECO:0000256" key="4">
    <source>
        <dbReference type="ARBA" id="ARBA00023163"/>
    </source>
</evidence>
<evidence type="ECO:0000259" key="6">
    <source>
        <dbReference type="Pfam" id="PF08281"/>
    </source>
</evidence>
<keyword evidence="3" id="KW-0731">Sigma factor</keyword>
<dbReference type="Pfam" id="PF08281">
    <property type="entry name" value="Sigma70_r4_2"/>
    <property type="match status" value="1"/>
</dbReference>
<sequence>MNLNTSDSCLIELWRGGNEKAYRVLFDRYFYKLYNYTLKQICDKNVSEEIVMDVMLAVWQKKDMLNSDLSLSAYLYRSVRNRLIDHLRKQHRAGAVPIVSLDHAAVEPPSSFVTDSRLLHKELEGLYRTSLNRLPPQKKRIFTMSREEGNSYKEIADRLQLSKNTVENHMVAALRIMKDRINVLMC</sequence>
<feature type="domain" description="RNA polymerase sigma-70 region 2" evidence="5">
    <location>
        <begin position="25"/>
        <end position="92"/>
    </location>
</feature>
<dbReference type="AlphaFoldDB" id="A0A1V9G6E6"/>
<reference evidence="8" key="1">
    <citation type="submission" date="2016-04" db="EMBL/GenBank/DDBJ databases">
        <authorList>
            <person name="Chen L."/>
            <person name="Zhuang W."/>
            <person name="Wang G."/>
        </authorList>
    </citation>
    <scope>NUCLEOTIDE SEQUENCE [LARGE SCALE GENOMIC DNA]</scope>
    <source>
        <strain evidence="8">208</strain>
    </source>
</reference>
<dbReference type="Gene3D" id="1.10.10.10">
    <property type="entry name" value="Winged helix-like DNA-binding domain superfamily/Winged helix DNA-binding domain"/>
    <property type="match status" value="1"/>
</dbReference>
<dbReference type="GO" id="GO:0006352">
    <property type="term" value="P:DNA-templated transcription initiation"/>
    <property type="evidence" value="ECO:0007669"/>
    <property type="project" value="InterPro"/>
</dbReference>
<comment type="similarity">
    <text evidence="1">Belongs to the sigma-70 factor family. ECF subfamily.</text>
</comment>
<dbReference type="STRING" id="550983.A4R26_13915"/>
<accession>A0A1V9G6E6</accession>
<dbReference type="OrthoDB" id="711087at2"/>
<dbReference type="Proteomes" id="UP000192276">
    <property type="component" value="Unassembled WGS sequence"/>
</dbReference>
<dbReference type="InterPro" id="IPR013325">
    <property type="entry name" value="RNA_pol_sigma_r2"/>
</dbReference>
<name>A0A1V9G6E6_9BACT</name>
<protein>
    <recommendedName>
        <fullName evidence="9">RNA polymerase sigma-70 factor</fullName>
    </recommendedName>
</protein>